<evidence type="ECO:0000256" key="1">
    <source>
        <dbReference type="SAM" id="SignalP"/>
    </source>
</evidence>
<dbReference type="RefSeq" id="WP_145244219.1">
    <property type="nucleotide sequence ID" value="NZ_CP036273.1"/>
</dbReference>
<proteinExistence type="predicted"/>
<sequence length="157" mass="16386" precursor="true">MTRPALTAVVLASLAAWAGAQGPTTAADKLRLHRANRTLLTDLVGSGVRLAAADQPVTRAEACQQTARAVGLAVRRAAEANETDRVAELADHFEALVRDGLVPVLTEADAVVPRESPEGVRLRAVRAGASADLDATEAALPAGELRAKLAGLRERLK</sequence>
<gene>
    <name evidence="2" type="ORF">ETAA1_60330</name>
</gene>
<accession>A0A517Y2R1</accession>
<dbReference type="AlphaFoldDB" id="A0A517Y2R1"/>
<reference evidence="2 3" key="1">
    <citation type="submission" date="2019-02" db="EMBL/GenBank/DDBJ databases">
        <title>Deep-cultivation of Planctomycetes and their phenomic and genomic characterization uncovers novel biology.</title>
        <authorList>
            <person name="Wiegand S."/>
            <person name="Jogler M."/>
            <person name="Boedeker C."/>
            <person name="Pinto D."/>
            <person name="Vollmers J."/>
            <person name="Rivas-Marin E."/>
            <person name="Kohn T."/>
            <person name="Peeters S.H."/>
            <person name="Heuer A."/>
            <person name="Rast P."/>
            <person name="Oberbeckmann S."/>
            <person name="Bunk B."/>
            <person name="Jeske O."/>
            <person name="Meyerdierks A."/>
            <person name="Storesund J.E."/>
            <person name="Kallscheuer N."/>
            <person name="Luecker S."/>
            <person name="Lage O.M."/>
            <person name="Pohl T."/>
            <person name="Merkel B.J."/>
            <person name="Hornburger P."/>
            <person name="Mueller R.-W."/>
            <person name="Bruemmer F."/>
            <person name="Labrenz M."/>
            <person name="Spormann A.M."/>
            <person name="Op den Camp H."/>
            <person name="Overmann J."/>
            <person name="Amann R."/>
            <person name="Jetten M.S.M."/>
            <person name="Mascher T."/>
            <person name="Medema M.H."/>
            <person name="Devos D.P."/>
            <person name="Kaster A.-K."/>
            <person name="Ovreas L."/>
            <person name="Rohde M."/>
            <person name="Galperin M.Y."/>
            <person name="Jogler C."/>
        </authorList>
    </citation>
    <scope>NUCLEOTIDE SEQUENCE [LARGE SCALE GENOMIC DNA]</scope>
    <source>
        <strain evidence="2 3">ETA_A1</strain>
    </source>
</reference>
<dbReference type="EMBL" id="CP036273">
    <property type="protein sequence ID" value="QDU24022.1"/>
    <property type="molecule type" value="Genomic_DNA"/>
</dbReference>
<feature type="signal peptide" evidence="1">
    <location>
        <begin position="1"/>
        <end position="26"/>
    </location>
</feature>
<name>A0A517Y2R1_9BACT</name>
<protein>
    <submittedName>
        <fullName evidence="2">Uncharacterized protein</fullName>
    </submittedName>
</protein>
<dbReference type="KEGG" id="uli:ETAA1_60330"/>
<dbReference type="Proteomes" id="UP000319576">
    <property type="component" value="Chromosome"/>
</dbReference>
<organism evidence="2 3">
    <name type="scientific">Urbifossiella limnaea</name>
    <dbReference type="NCBI Taxonomy" id="2528023"/>
    <lineage>
        <taxon>Bacteria</taxon>
        <taxon>Pseudomonadati</taxon>
        <taxon>Planctomycetota</taxon>
        <taxon>Planctomycetia</taxon>
        <taxon>Gemmatales</taxon>
        <taxon>Gemmataceae</taxon>
        <taxon>Urbifossiella</taxon>
    </lineage>
</organism>
<feature type="chain" id="PRO_5022162938" evidence="1">
    <location>
        <begin position="27"/>
        <end position="157"/>
    </location>
</feature>
<keyword evidence="1" id="KW-0732">Signal</keyword>
<evidence type="ECO:0000313" key="2">
    <source>
        <dbReference type="EMBL" id="QDU24022.1"/>
    </source>
</evidence>
<evidence type="ECO:0000313" key="3">
    <source>
        <dbReference type="Proteomes" id="UP000319576"/>
    </source>
</evidence>
<keyword evidence="3" id="KW-1185">Reference proteome</keyword>